<dbReference type="AlphaFoldDB" id="I4B715"/>
<dbReference type="STRING" id="869212.Turpa_2430"/>
<evidence type="ECO:0000313" key="3">
    <source>
        <dbReference type="Proteomes" id="UP000006048"/>
    </source>
</evidence>
<dbReference type="KEGG" id="tpx:Turpa_2430"/>
<dbReference type="Pfam" id="PF14903">
    <property type="entry name" value="WG_beta_rep"/>
    <property type="match status" value="1"/>
</dbReference>
<dbReference type="RefSeq" id="WP_014803578.1">
    <property type="nucleotide sequence ID" value="NC_018020.1"/>
</dbReference>
<keyword evidence="1" id="KW-0732">Signal</keyword>
<feature type="signal peptide" evidence="1">
    <location>
        <begin position="1"/>
        <end position="21"/>
    </location>
</feature>
<keyword evidence="3" id="KW-1185">Reference proteome</keyword>
<dbReference type="Proteomes" id="UP000006048">
    <property type="component" value="Chromosome"/>
</dbReference>
<dbReference type="HOGENOM" id="CLU_1730627_0_0_12"/>
<evidence type="ECO:0008006" key="4">
    <source>
        <dbReference type="Google" id="ProtNLM"/>
    </source>
</evidence>
<reference evidence="2 3" key="1">
    <citation type="submission" date="2012-06" db="EMBL/GenBank/DDBJ databases">
        <title>The complete chromosome of genome of Turneriella parva DSM 21527.</title>
        <authorList>
            <consortium name="US DOE Joint Genome Institute (JGI-PGF)"/>
            <person name="Lucas S."/>
            <person name="Han J."/>
            <person name="Lapidus A."/>
            <person name="Bruce D."/>
            <person name="Goodwin L."/>
            <person name="Pitluck S."/>
            <person name="Peters L."/>
            <person name="Kyrpides N."/>
            <person name="Mavromatis K."/>
            <person name="Ivanova N."/>
            <person name="Mikhailova N."/>
            <person name="Chertkov O."/>
            <person name="Detter J.C."/>
            <person name="Tapia R."/>
            <person name="Han C."/>
            <person name="Land M."/>
            <person name="Hauser L."/>
            <person name="Markowitz V."/>
            <person name="Cheng J.-F."/>
            <person name="Hugenholtz P."/>
            <person name="Woyke T."/>
            <person name="Wu D."/>
            <person name="Gronow S."/>
            <person name="Wellnitz S."/>
            <person name="Brambilla E."/>
            <person name="Klenk H.-P."/>
            <person name="Eisen J.A."/>
        </authorList>
    </citation>
    <scope>NUCLEOTIDE SEQUENCE [LARGE SCALE GENOMIC DNA]</scope>
    <source>
        <strain evidence="3">ATCC BAA-1111 / DSM 21527 / NCTC 11395 / H</strain>
    </source>
</reference>
<sequence length="151" mass="17099">MKRLIVLFAVLIAASVTAILADDITAYHIAQGQEVTFNKSGIAHILTNDGWVAINRKKRVLYKPFIYDNGPDYVQEGLLRFVENGKMGFVNEAGKKVIKAQFDFVFPFEKGRARFCNGCQTIQDGEHSRLDEKTGTWGEVDKKGKVFRQKR</sequence>
<protein>
    <recommendedName>
        <fullName evidence="4">KWG Leptospira repeat protein</fullName>
    </recommendedName>
</protein>
<accession>I4B715</accession>
<organism evidence="2 3">
    <name type="scientific">Turneriella parva (strain ATCC BAA-1111 / DSM 21527 / NCTC 11395 / H)</name>
    <name type="common">Leptospira parva</name>
    <dbReference type="NCBI Taxonomy" id="869212"/>
    <lineage>
        <taxon>Bacteria</taxon>
        <taxon>Pseudomonadati</taxon>
        <taxon>Spirochaetota</taxon>
        <taxon>Spirochaetia</taxon>
        <taxon>Leptospirales</taxon>
        <taxon>Leptospiraceae</taxon>
        <taxon>Turneriella</taxon>
    </lineage>
</organism>
<dbReference type="InterPro" id="IPR032774">
    <property type="entry name" value="WG_beta_rep"/>
</dbReference>
<evidence type="ECO:0000313" key="2">
    <source>
        <dbReference type="EMBL" id="AFM13072.1"/>
    </source>
</evidence>
<gene>
    <name evidence="2" type="ordered locus">Turpa_2430</name>
</gene>
<name>I4B715_TURPD</name>
<feature type="chain" id="PRO_5003686380" description="KWG Leptospira repeat protein" evidence="1">
    <location>
        <begin position="22"/>
        <end position="151"/>
    </location>
</feature>
<dbReference type="OrthoDB" id="343240at2"/>
<proteinExistence type="predicted"/>
<dbReference type="EMBL" id="CP002959">
    <property type="protein sequence ID" value="AFM13072.1"/>
    <property type="molecule type" value="Genomic_DNA"/>
</dbReference>
<evidence type="ECO:0000256" key="1">
    <source>
        <dbReference type="SAM" id="SignalP"/>
    </source>
</evidence>
<dbReference type="PATRIC" id="fig|869212.3.peg.2445"/>